<dbReference type="GO" id="GO:0005992">
    <property type="term" value="P:trehalose biosynthetic process"/>
    <property type="evidence" value="ECO:0007669"/>
    <property type="project" value="UniProtKB-UniRule"/>
</dbReference>
<dbReference type="InterPro" id="IPR014756">
    <property type="entry name" value="Ig_E-set"/>
</dbReference>
<dbReference type="SUPFAM" id="SSF51445">
    <property type="entry name" value="(Trans)glycosidases"/>
    <property type="match status" value="1"/>
</dbReference>
<dbReference type="PANTHER" id="PTHR43651">
    <property type="entry name" value="1,4-ALPHA-GLUCAN-BRANCHING ENZYME"/>
    <property type="match status" value="1"/>
</dbReference>
<evidence type="ECO:0000256" key="14">
    <source>
        <dbReference type="PIRNR" id="PIRNR006337"/>
    </source>
</evidence>
<dbReference type="AlphaFoldDB" id="A0A516RFA5"/>
<keyword evidence="7 14" id="KW-0378">Hydrolase</keyword>
<feature type="site" description="Transition state stabilizer" evidence="17">
    <location>
        <position position="394"/>
    </location>
</feature>
<dbReference type="UniPathway" id="UPA00299"/>
<evidence type="ECO:0000256" key="1">
    <source>
        <dbReference type="ARBA" id="ARBA00004496"/>
    </source>
</evidence>
<dbReference type="Pfam" id="PF00128">
    <property type="entry name" value="Alpha-amylase"/>
    <property type="match status" value="1"/>
</dbReference>
<dbReference type="RefSeq" id="WP_144321552.1">
    <property type="nucleotide sequence ID" value="NZ_CP040916.1"/>
</dbReference>
<name>A0A516RFA5_STRST</name>
<evidence type="ECO:0000256" key="15">
    <source>
        <dbReference type="PIRSR" id="PIRSR006337-1"/>
    </source>
</evidence>
<dbReference type="InterPro" id="IPR012768">
    <property type="entry name" value="Trehalose_TreZ"/>
</dbReference>
<evidence type="ECO:0000259" key="19">
    <source>
        <dbReference type="SMART" id="SM00642"/>
    </source>
</evidence>
<feature type="domain" description="Glycosyl hydrolase family 13 catalytic" evidence="19">
    <location>
        <begin position="87"/>
        <end position="461"/>
    </location>
</feature>
<dbReference type="GO" id="GO:0033942">
    <property type="term" value="F:4-alpha-D-(1-&gt;4)-alpha-D-glucanotrehalose trehalohydrolase activity"/>
    <property type="evidence" value="ECO:0007669"/>
    <property type="project" value="UniProtKB-EC"/>
</dbReference>
<dbReference type="InterPro" id="IPR013783">
    <property type="entry name" value="Ig-like_fold"/>
</dbReference>
<dbReference type="Gene3D" id="2.60.40.10">
    <property type="entry name" value="Immunoglobulins"/>
    <property type="match status" value="1"/>
</dbReference>
<dbReference type="SMART" id="SM00642">
    <property type="entry name" value="Aamy"/>
    <property type="match status" value="1"/>
</dbReference>
<feature type="active site" description="Nucleophile" evidence="15">
    <location>
        <position position="259"/>
    </location>
</feature>
<dbReference type="CDD" id="cd11325">
    <property type="entry name" value="AmyAc_GTHase"/>
    <property type="match status" value="1"/>
</dbReference>
<feature type="region of interest" description="Disordered" evidence="18">
    <location>
        <begin position="18"/>
        <end position="47"/>
    </location>
</feature>
<evidence type="ECO:0000313" key="21">
    <source>
        <dbReference type="Proteomes" id="UP000316806"/>
    </source>
</evidence>
<evidence type="ECO:0000256" key="17">
    <source>
        <dbReference type="PIRSR" id="PIRSR006337-3"/>
    </source>
</evidence>
<dbReference type="EC" id="3.2.1.141" evidence="4 13"/>
<reference evidence="20 21" key="1">
    <citation type="journal article" date="2019" name="J. Ind. Microbiol. Biotechnol.">
        <title>The complete genomic sequence of Streptomyces spectabilis NRRL-2792 and identification of secondary metabolite biosynthetic gene clusters.</title>
        <authorList>
            <person name="Sinha A."/>
            <person name="Phillips-Salemka S."/>
            <person name="Niraula T.A."/>
            <person name="Short K.A."/>
            <person name="Niraula N.P."/>
        </authorList>
    </citation>
    <scope>NUCLEOTIDE SEQUENCE [LARGE SCALE GENOMIC DNA]</scope>
    <source>
        <strain evidence="20 21">NRRL 2792</strain>
    </source>
</reference>
<dbReference type="InterPro" id="IPR022567">
    <property type="entry name" value="DUF3459"/>
</dbReference>
<dbReference type="CDD" id="cd02853">
    <property type="entry name" value="E_set_MTHase_like_N"/>
    <property type="match status" value="1"/>
</dbReference>
<dbReference type="Gene3D" id="1.10.10.760">
    <property type="entry name" value="E-set domains of sugar-utilizing enzymes"/>
    <property type="match status" value="1"/>
</dbReference>
<feature type="binding site" evidence="16">
    <location>
        <begin position="257"/>
        <end position="262"/>
    </location>
    <ligand>
        <name>substrate</name>
    </ligand>
</feature>
<evidence type="ECO:0000256" key="10">
    <source>
        <dbReference type="ARBA" id="ARBA00032057"/>
    </source>
</evidence>
<dbReference type="NCBIfam" id="TIGR02402">
    <property type="entry name" value="trehalose_TreZ"/>
    <property type="match status" value="1"/>
</dbReference>
<evidence type="ECO:0000256" key="4">
    <source>
        <dbReference type="ARBA" id="ARBA00012268"/>
    </source>
</evidence>
<keyword evidence="8" id="KW-0119">Carbohydrate metabolism</keyword>
<protein>
    <recommendedName>
        <fullName evidence="5 13">Malto-oligosyltrehalose trehalohydrolase</fullName>
        <shortName evidence="14">MTHase</shortName>
        <ecNumber evidence="4 13">3.2.1.141</ecNumber>
    </recommendedName>
    <alternativeName>
        <fullName evidence="11 14">4-alpha-D-((1-&gt;4)-alpha-D-glucano)trehalose trehalohydrolase</fullName>
    </alternativeName>
    <alternativeName>
        <fullName evidence="10 14">Maltooligosyl trehalose trehalohydrolase</fullName>
    </alternativeName>
</protein>
<dbReference type="InterPro" id="IPR006047">
    <property type="entry name" value="GH13_cat_dom"/>
</dbReference>
<evidence type="ECO:0000256" key="5">
    <source>
        <dbReference type="ARBA" id="ARBA00015938"/>
    </source>
</evidence>
<evidence type="ECO:0000256" key="2">
    <source>
        <dbReference type="ARBA" id="ARBA00005199"/>
    </source>
</evidence>
<comment type="catalytic activity">
    <reaction evidence="12 14">
        <text>hydrolysis of (1-&gt;4)-alpha-D-glucosidic linkage in 4-alpha-D-[(1-&gt;4)-alpha-D-glucanosyl]n trehalose to yield trehalose and (1-&gt;4)-alpha-D-glucan.</text>
        <dbReference type="EC" id="3.2.1.141"/>
    </reaction>
</comment>
<organism evidence="20 21">
    <name type="scientific">Streptomyces spectabilis</name>
    <dbReference type="NCBI Taxonomy" id="68270"/>
    <lineage>
        <taxon>Bacteria</taxon>
        <taxon>Bacillati</taxon>
        <taxon>Actinomycetota</taxon>
        <taxon>Actinomycetes</taxon>
        <taxon>Kitasatosporales</taxon>
        <taxon>Streptomycetaceae</taxon>
        <taxon>Streptomyces</taxon>
    </lineage>
</organism>
<gene>
    <name evidence="20" type="primary">treZ</name>
    <name evidence="20" type="ORF">FH965_30405</name>
</gene>
<comment type="similarity">
    <text evidence="3 14">Belongs to the glycosyl hydrolase 13 family.</text>
</comment>
<evidence type="ECO:0000256" key="16">
    <source>
        <dbReference type="PIRSR" id="PIRSR006337-2"/>
    </source>
</evidence>
<evidence type="ECO:0000256" key="9">
    <source>
        <dbReference type="ARBA" id="ARBA00023295"/>
    </source>
</evidence>
<evidence type="ECO:0000313" key="20">
    <source>
        <dbReference type="EMBL" id="QDQ14340.1"/>
    </source>
</evidence>
<dbReference type="Pfam" id="PF11941">
    <property type="entry name" value="DUF3459"/>
    <property type="match status" value="1"/>
</dbReference>
<evidence type="ECO:0000256" key="11">
    <source>
        <dbReference type="ARBA" id="ARBA00033284"/>
    </source>
</evidence>
<evidence type="ECO:0000256" key="13">
    <source>
        <dbReference type="NCBIfam" id="TIGR02402"/>
    </source>
</evidence>
<evidence type="ECO:0000256" key="3">
    <source>
        <dbReference type="ARBA" id="ARBA00008061"/>
    </source>
</evidence>
<dbReference type="SUPFAM" id="SSF81296">
    <property type="entry name" value="E set domains"/>
    <property type="match status" value="1"/>
</dbReference>
<comment type="subcellular location">
    <subcellularLocation>
        <location evidence="1 15">Cytoplasm</location>
    </subcellularLocation>
</comment>
<keyword evidence="6" id="KW-0963">Cytoplasm</keyword>
<dbReference type="InterPro" id="IPR017853">
    <property type="entry name" value="GH"/>
</dbReference>
<evidence type="ECO:0000256" key="6">
    <source>
        <dbReference type="ARBA" id="ARBA00022490"/>
    </source>
</evidence>
<evidence type="ECO:0000256" key="18">
    <source>
        <dbReference type="SAM" id="MobiDB-lite"/>
    </source>
</evidence>
<accession>A0A516RFA5</accession>
<comment type="pathway">
    <text evidence="2 14">Glycan biosynthesis; trehalose biosynthesis.</text>
</comment>
<evidence type="ECO:0000256" key="12">
    <source>
        <dbReference type="ARBA" id="ARBA00034013"/>
    </source>
</evidence>
<evidence type="ECO:0000256" key="8">
    <source>
        <dbReference type="ARBA" id="ARBA00023277"/>
    </source>
</evidence>
<dbReference type="EMBL" id="CP040916">
    <property type="protein sequence ID" value="QDQ14340.1"/>
    <property type="molecule type" value="Genomic_DNA"/>
</dbReference>
<evidence type="ECO:0000256" key="7">
    <source>
        <dbReference type="ARBA" id="ARBA00022801"/>
    </source>
</evidence>
<dbReference type="GO" id="GO:0005737">
    <property type="term" value="C:cytoplasm"/>
    <property type="evidence" value="ECO:0007669"/>
    <property type="project" value="UniProtKB-SubCell"/>
</dbReference>
<feature type="binding site" evidence="16">
    <location>
        <begin position="321"/>
        <end position="325"/>
    </location>
    <ligand>
        <name>substrate</name>
    </ligand>
</feature>
<dbReference type="PANTHER" id="PTHR43651:SF11">
    <property type="entry name" value="MALTO-OLIGOSYLTREHALOSE TREHALOHYDROLASE"/>
    <property type="match status" value="1"/>
</dbReference>
<dbReference type="PIRSF" id="PIRSF006337">
    <property type="entry name" value="Trehalose_TreZ"/>
    <property type="match status" value="1"/>
</dbReference>
<dbReference type="Gene3D" id="3.20.20.80">
    <property type="entry name" value="Glycosidases"/>
    <property type="match status" value="1"/>
</dbReference>
<dbReference type="InterPro" id="IPR044901">
    <property type="entry name" value="Trehalose_TreZ_E-set_sf"/>
</dbReference>
<keyword evidence="9 14" id="KW-0326">Glycosidase</keyword>
<dbReference type="Proteomes" id="UP000316806">
    <property type="component" value="Chromosome"/>
</dbReference>
<sequence length="596" mass="64836">MRFEVWAPRAERVELVLEGAGADQGTEGAVRAQGPPRAAAPDPERPGWWAVEAPAEDGTRYGFALDGGPALPDPRSPRQPDGPDGLSAVVDHERFAWRAPWTGRGLRDAVLYELHVGTYTREGTLDAAAERLGHLVDLGVTHVELMPVCPFPGRHGWGYEGVSLWAVHEPYGGPEALKRFVDAAHAAGLGVVLDVVHNHLGPSGNHLPAFGPYFTDTHHTPWGAAVNLDAPGSDEVRAYLVGSALAWLRDYRVDALRLDAVHALCDTRARPFLEELATAVDALAEALGRPLGLIAESDLNDPRIVTPRAGGGLGLAAQWSDDFHHALHTVLTGEAQGYYADFAQAPFAALEKTLTRGYFHDGTYSSFRGRAHGRPLDRARVPAYRLLGYAQTHDQVGNRAQGDRLSATLSPGRLACAAALTLTGPFTPMLFMGEEWAASTPWQFFTDHTDPDLARAVRQGRRREFAAHGWAEEDIPDPQDPATRERSCLDWAEREKGHHARVLDWYRELIALRRERGDLTDPDLAAVRVAHDAGAGWFAVRRGDLRIVVNLAEHSVEVPLGVRHARVLAAWEPVEGPDADGSVRLPGESCAVLAVD</sequence>
<feature type="region of interest" description="Disordered" evidence="18">
    <location>
        <begin position="61"/>
        <end position="87"/>
    </location>
</feature>
<feature type="binding site" evidence="16">
    <location>
        <begin position="393"/>
        <end position="398"/>
    </location>
    <ligand>
        <name>substrate</name>
    </ligand>
</feature>
<proteinExistence type="inferred from homology"/>
<feature type="active site" description="Proton donor" evidence="15">
    <location>
        <position position="296"/>
    </location>
</feature>